<dbReference type="Pfam" id="PF00096">
    <property type="entry name" value="zf-C2H2"/>
    <property type="match status" value="2"/>
</dbReference>
<keyword evidence="2" id="KW-0479">Metal-binding</keyword>
<keyword evidence="5" id="KW-0862">Zinc</keyword>
<evidence type="ECO:0000256" key="7">
    <source>
        <dbReference type="ARBA" id="ARBA00023242"/>
    </source>
</evidence>
<keyword evidence="7" id="KW-0539">Nucleus</keyword>
<proteinExistence type="evidence at transcript level"/>
<dbReference type="SUPFAM" id="SSF57667">
    <property type="entry name" value="beta-beta-alpha zinc fingers"/>
    <property type="match status" value="1"/>
</dbReference>
<evidence type="ECO:0000256" key="4">
    <source>
        <dbReference type="ARBA" id="ARBA00022771"/>
    </source>
</evidence>
<dbReference type="GO" id="GO:0005634">
    <property type="term" value="C:nucleus"/>
    <property type="evidence" value="ECO:0007669"/>
    <property type="project" value="UniProtKB-SubCell"/>
</dbReference>
<dbReference type="AlphaFoldDB" id="A0A6F9DUE2"/>
<gene>
    <name evidence="10" type="primary">Sp7-003</name>
</gene>
<keyword evidence="3" id="KW-0677">Repeat</keyword>
<sequence>MRHINDIHQKIRPFICESCGRSFSRKVKLTEHRRIHTGEKPYVCSECGTSYKSNRSLKNHKKSRHGIIVPEYVTGIWKQPSQRNEKKKVAAEECHPMTESATADIPYTVSGCVMPLKHSPLVAINQDNLFSTRTTSVENHIPATAITNIAEEVVIPPVVLSSAFHLGQRGATN</sequence>
<feature type="domain" description="C2H2-type" evidence="9">
    <location>
        <begin position="14"/>
        <end position="41"/>
    </location>
</feature>
<dbReference type="InterPro" id="IPR036236">
    <property type="entry name" value="Znf_C2H2_sf"/>
</dbReference>
<evidence type="ECO:0000256" key="6">
    <source>
        <dbReference type="ARBA" id="ARBA00023125"/>
    </source>
</evidence>
<keyword evidence="6" id="KW-0238">DNA-binding</keyword>
<dbReference type="FunFam" id="3.30.160.60:FF:000759">
    <property type="entry name" value="zinc finger protein 16"/>
    <property type="match status" value="1"/>
</dbReference>
<dbReference type="PROSITE" id="PS50157">
    <property type="entry name" value="ZINC_FINGER_C2H2_2"/>
    <property type="match status" value="2"/>
</dbReference>
<feature type="domain" description="C2H2-type" evidence="9">
    <location>
        <begin position="42"/>
        <end position="70"/>
    </location>
</feature>
<evidence type="ECO:0000256" key="2">
    <source>
        <dbReference type="ARBA" id="ARBA00022723"/>
    </source>
</evidence>
<dbReference type="GO" id="GO:0003700">
    <property type="term" value="F:DNA-binding transcription factor activity"/>
    <property type="evidence" value="ECO:0007669"/>
    <property type="project" value="TreeGrafter"/>
</dbReference>
<evidence type="ECO:0000259" key="9">
    <source>
        <dbReference type="PROSITE" id="PS50157"/>
    </source>
</evidence>
<evidence type="ECO:0000256" key="8">
    <source>
        <dbReference type="PROSITE-ProRule" id="PRU00042"/>
    </source>
</evidence>
<evidence type="ECO:0000256" key="1">
    <source>
        <dbReference type="ARBA" id="ARBA00004123"/>
    </source>
</evidence>
<dbReference type="EMBL" id="LR790633">
    <property type="protein sequence ID" value="CAB3266495.1"/>
    <property type="molecule type" value="mRNA"/>
</dbReference>
<dbReference type="Gene3D" id="3.30.160.60">
    <property type="entry name" value="Classic Zinc Finger"/>
    <property type="match status" value="2"/>
</dbReference>
<accession>A0A6F9DUE2</accession>
<dbReference type="PANTHER" id="PTHR24404">
    <property type="entry name" value="ZINC FINGER PROTEIN"/>
    <property type="match status" value="1"/>
</dbReference>
<evidence type="ECO:0000256" key="5">
    <source>
        <dbReference type="ARBA" id="ARBA00022833"/>
    </source>
</evidence>
<comment type="subcellular location">
    <subcellularLocation>
        <location evidence="1">Nucleus</location>
    </subcellularLocation>
</comment>
<dbReference type="GO" id="GO:0000978">
    <property type="term" value="F:RNA polymerase II cis-regulatory region sequence-specific DNA binding"/>
    <property type="evidence" value="ECO:0007669"/>
    <property type="project" value="TreeGrafter"/>
</dbReference>
<dbReference type="InterPro" id="IPR050589">
    <property type="entry name" value="Ikaros_C2H2-ZF"/>
</dbReference>
<name>A0A6F9DUE2_9ASCI</name>
<dbReference type="PROSITE" id="PS00028">
    <property type="entry name" value="ZINC_FINGER_C2H2_1"/>
    <property type="match status" value="2"/>
</dbReference>
<organism evidence="10">
    <name type="scientific">Phallusia mammillata</name>
    <dbReference type="NCBI Taxonomy" id="59560"/>
    <lineage>
        <taxon>Eukaryota</taxon>
        <taxon>Metazoa</taxon>
        <taxon>Chordata</taxon>
        <taxon>Tunicata</taxon>
        <taxon>Ascidiacea</taxon>
        <taxon>Phlebobranchia</taxon>
        <taxon>Ascidiidae</taxon>
        <taxon>Phallusia</taxon>
    </lineage>
</organism>
<evidence type="ECO:0000313" key="10">
    <source>
        <dbReference type="EMBL" id="CAB3266495.1"/>
    </source>
</evidence>
<dbReference type="PANTHER" id="PTHR24404:SF114">
    <property type="entry name" value="KLUMPFUSS, ISOFORM B-RELATED"/>
    <property type="match status" value="1"/>
</dbReference>
<dbReference type="SMART" id="SM00355">
    <property type="entry name" value="ZnF_C2H2"/>
    <property type="match status" value="2"/>
</dbReference>
<dbReference type="GO" id="GO:0006357">
    <property type="term" value="P:regulation of transcription by RNA polymerase II"/>
    <property type="evidence" value="ECO:0007669"/>
    <property type="project" value="TreeGrafter"/>
</dbReference>
<evidence type="ECO:0000256" key="3">
    <source>
        <dbReference type="ARBA" id="ARBA00022737"/>
    </source>
</evidence>
<dbReference type="GO" id="GO:0008270">
    <property type="term" value="F:zinc ion binding"/>
    <property type="evidence" value="ECO:0007669"/>
    <property type="project" value="UniProtKB-KW"/>
</dbReference>
<keyword evidence="4 8" id="KW-0863">Zinc-finger</keyword>
<protein>
    <submittedName>
        <fullName evidence="10">Zinc finger protein</fullName>
    </submittedName>
</protein>
<dbReference type="FunFam" id="3.30.160.60:FF:000688">
    <property type="entry name" value="zinc finger protein 197 isoform X1"/>
    <property type="match status" value="1"/>
</dbReference>
<dbReference type="InterPro" id="IPR013087">
    <property type="entry name" value="Znf_C2H2_type"/>
</dbReference>
<reference evidence="10" key="1">
    <citation type="submission" date="2020-04" db="EMBL/GenBank/DDBJ databases">
        <authorList>
            <person name="Neveu A P."/>
        </authorList>
    </citation>
    <scope>NUCLEOTIDE SEQUENCE</scope>
    <source>
        <tissue evidence="10">Whole embryo</tissue>
    </source>
</reference>